<sequence>MEVTIVIICFNDTNRLESASVHRALGGRGGLVSASGPEGPRPEIRFYRRSAVYMGPLHAKSYVGGVVRKLGERSACSGVVLIIRPRPKFTRCVPK</sequence>
<reference evidence="1 2" key="1">
    <citation type="journal article" date="2019" name="Sci. Rep.">
        <title>Orb-weaving spider Araneus ventricosus genome elucidates the spidroin gene catalogue.</title>
        <authorList>
            <person name="Kono N."/>
            <person name="Nakamura H."/>
            <person name="Ohtoshi R."/>
            <person name="Moran D.A.P."/>
            <person name="Shinohara A."/>
            <person name="Yoshida Y."/>
            <person name="Fujiwara M."/>
            <person name="Mori M."/>
            <person name="Tomita M."/>
            <person name="Arakawa K."/>
        </authorList>
    </citation>
    <scope>NUCLEOTIDE SEQUENCE [LARGE SCALE GENOMIC DNA]</scope>
</reference>
<comment type="caution">
    <text evidence="1">The sequence shown here is derived from an EMBL/GenBank/DDBJ whole genome shotgun (WGS) entry which is preliminary data.</text>
</comment>
<proteinExistence type="predicted"/>
<protein>
    <submittedName>
        <fullName evidence="1">Uncharacterized protein</fullName>
    </submittedName>
</protein>
<evidence type="ECO:0000313" key="1">
    <source>
        <dbReference type="EMBL" id="GBN95622.1"/>
    </source>
</evidence>
<evidence type="ECO:0000313" key="2">
    <source>
        <dbReference type="Proteomes" id="UP000499080"/>
    </source>
</evidence>
<dbReference type="EMBL" id="BGPR01026137">
    <property type="protein sequence ID" value="GBN95622.1"/>
    <property type="molecule type" value="Genomic_DNA"/>
</dbReference>
<accession>A0A4Y2T4U1</accession>
<gene>
    <name evidence="1" type="ORF">AVEN_222872_1</name>
</gene>
<organism evidence="1 2">
    <name type="scientific">Araneus ventricosus</name>
    <name type="common">Orbweaver spider</name>
    <name type="synonym">Epeira ventricosa</name>
    <dbReference type="NCBI Taxonomy" id="182803"/>
    <lineage>
        <taxon>Eukaryota</taxon>
        <taxon>Metazoa</taxon>
        <taxon>Ecdysozoa</taxon>
        <taxon>Arthropoda</taxon>
        <taxon>Chelicerata</taxon>
        <taxon>Arachnida</taxon>
        <taxon>Araneae</taxon>
        <taxon>Araneomorphae</taxon>
        <taxon>Entelegynae</taxon>
        <taxon>Araneoidea</taxon>
        <taxon>Araneidae</taxon>
        <taxon>Araneus</taxon>
    </lineage>
</organism>
<dbReference type="Proteomes" id="UP000499080">
    <property type="component" value="Unassembled WGS sequence"/>
</dbReference>
<dbReference type="AlphaFoldDB" id="A0A4Y2T4U1"/>
<keyword evidence="2" id="KW-1185">Reference proteome</keyword>
<name>A0A4Y2T4U1_ARAVE</name>